<evidence type="ECO:0000256" key="4">
    <source>
        <dbReference type="ARBA" id="ARBA00022692"/>
    </source>
</evidence>
<feature type="transmembrane region" description="Helical" evidence="7">
    <location>
        <begin position="29"/>
        <end position="48"/>
    </location>
</feature>
<evidence type="ECO:0000256" key="6">
    <source>
        <dbReference type="ARBA" id="ARBA00023136"/>
    </source>
</evidence>
<dbReference type="GO" id="GO:0055085">
    <property type="term" value="P:transmembrane transport"/>
    <property type="evidence" value="ECO:0007669"/>
    <property type="project" value="InterPro"/>
</dbReference>
<dbReference type="Pfam" id="PF03547">
    <property type="entry name" value="Mem_trans"/>
    <property type="match status" value="1"/>
</dbReference>
<evidence type="ECO:0000256" key="5">
    <source>
        <dbReference type="ARBA" id="ARBA00022989"/>
    </source>
</evidence>
<evidence type="ECO:0008006" key="10">
    <source>
        <dbReference type="Google" id="ProtNLM"/>
    </source>
</evidence>
<keyword evidence="3" id="KW-1003">Cell membrane</keyword>
<dbReference type="Proteomes" id="UP000254808">
    <property type="component" value="Chromosome"/>
</dbReference>
<evidence type="ECO:0000256" key="3">
    <source>
        <dbReference type="ARBA" id="ARBA00022475"/>
    </source>
</evidence>
<proteinExistence type="predicted"/>
<keyword evidence="2" id="KW-0813">Transport</keyword>
<dbReference type="GO" id="GO:0016020">
    <property type="term" value="C:membrane"/>
    <property type="evidence" value="ECO:0007669"/>
    <property type="project" value="UniProtKB-SubCell"/>
</dbReference>
<dbReference type="PANTHER" id="PTHR36838">
    <property type="entry name" value="AUXIN EFFLUX CARRIER FAMILY PROTEIN"/>
    <property type="match status" value="1"/>
</dbReference>
<sequence length="304" mass="32698">MSSIVLLVVCLCIGVLLRRVKDFPENTPMVLNQFLIYISLPALALIYIPQISLTNELLIAVSTSWLVLGFALIIIPLLGKWMDWSRGTVGCLLLTAGLGNTSFVGFPVIEALYGAEALKIALMVDQPGSFVAVSTAGIIIACTYSSTALRKRDIARKVLLFPPFITFILALGMNMAGIQAQDIPLEVLERLGATLAPIALTSVGMQLSFSLKKEFIKPLVSGLSYKLLIAPFLLTILFIFILGGSGDIVKVSIMEAAMAPMITGSILAIMYGLNPQLAAQMVGIGVPLSFVTLYGWYKLLEVLA</sequence>
<name>A0A345UMZ0_9BACT</name>
<evidence type="ECO:0000313" key="9">
    <source>
        <dbReference type="Proteomes" id="UP000254808"/>
    </source>
</evidence>
<gene>
    <name evidence="8" type="ORF">CYPRO_2600</name>
</gene>
<feature type="transmembrane region" description="Helical" evidence="7">
    <location>
        <begin position="248"/>
        <end position="270"/>
    </location>
</feature>
<feature type="transmembrane region" description="Helical" evidence="7">
    <location>
        <begin position="158"/>
        <end position="179"/>
    </location>
</feature>
<keyword evidence="9" id="KW-1185">Reference proteome</keyword>
<dbReference type="InterPro" id="IPR004776">
    <property type="entry name" value="Mem_transp_PIN-like"/>
</dbReference>
<protein>
    <recommendedName>
        <fullName evidence="10">AEC family transporter</fullName>
    </recommendedName>
</protein>
<dbReference type="KEGG" id="cprv:CYPRO_2600"/>
<keyword evidence="5 7" id="KW-1133">Transmembrane helix</keyword>
<dbReference type="PANTHER" id="PTHR36838:SF1">
    <property type="entry name" value="SLR1864 PROTEIN"/>
    <property type="match status" value="1"/>
</dbReference>
<comment type="subcellular location">
    <subcellularLocation>
        <location evidence="1">Membrane</location>
        <topology evidence="1">Multi-pass membrane protein</topology>
    </subcellularLocation>
</comment>
<evidence type="ECO:0000256" key="1">
    <source>
        <dbReference type="ARBA" id="ARBA00004141"/>
    </source>
</evidence>
<keyword evidence="4 7" id="KW-0812">Transmembrane</keyword>
<reference evidence="8 9" key="1">
    <citation type="submission" date="2018-03" db="EMBL/GenBank/DDBJ databases">
        <title>Phenotypic and genomic properties of Cyclonatronum proteinivorum gen. nov., sp. nov., a haloalkaliphilic bacteroidete from soda lakes possessing Na+-translocating rhodopsin.</title>
        <authorList>
            <person name="Toshchakov S.V."/>
            <person name="Korzhenkov A."/>
            <person name="Samarov N.I."/>
            <person name="Kublanov I.V."/>
            <person name="Muntyan M.S."/>
            <person name="Sorokin D.Y."/>
        </authorList>
    </citation>
    <scope>NUCLEOTIDE SEQUENCE [LARGE SCALE GENOMIC DNA]</scope>
    <source>
        <strain evidence="8 9">Omega</strain>
    </source>
</reference>
<evidence type="ECO:0000313" key="8">
    <source>
        <dbReference type="EMBL" id="AXJ01842.1"/>
    </source>
</evidence>
<feature type="transmembrane region" description="Helical" evidence="7">
    <location>
        <begin position="223"/>
        <end position="242"/>
    </location>
</feature>
<accession>A0A345UMZ0</accession>
<feature type="transmembrane region" description="Helical" evidence="7">
    <location>
        <begin position="277"/>
        <end position="297"/>
    </location>
</feature>
<evidence type="ECO:0000256" key="2">
    <source>
        <dbReference type="ARBA" id="ARBA00022448"/>
    </source>
</evidence>
<feature type="transmembrane region" description="Helical" evidence="7">
    <location>
        <begin position="57"/>
        <end position="78"/>
    </location>
</feature>
<organism evidence="8 9">
    <name type="scientific">Cyclonatronum proteinivorum</name>
    <dbReference type="NCBI Taxonomy" id="1457365"/>
    <lineage>
        <taxon>Bacteria</taxon>
        <taxon>Pseudomonadati</taxon>
        <taxon>Balneolota</taxon>
        <taxon>Balneolia</taxon>
        <taxon>Balneolales</taxon>
        <taxon>Cyclonatronaceae</taxon>
        <taxon>Cyclonatronum</taxon>
    </lineage>
</organism>
<dbReference type="EMBL" id="CP027806">
    <property type="protein sequence ID" value="AXJ01842.1"/>
    <property type="molecule type" value="Genomic_DNA"/>
</dbReference>
<keyword evidence="6 7" id="KW-0472">Membrane</keyword>
<dbReference type="RefSeq" id="WP_114984996.1">
    <property type="nucleotide sequence ID" value="NZ_CP027806.1"/>
</dbReference>
<evidence type="ECO:0000256" key="7">
    <source>
        <dbReference type="SAM" id="Phobius"/>
    </source>
</evidence>
<feature type="transmembrane region" description="Helical" evidence="7">
    <location>
        <begin position="128"/>
        <end position="146"/>
    </location>
</feature>
<dbReference type="AlphaFoldDB" id="A0A345UMZ0"/>
<dbReference type="OrthoDB" id="9786183at2"/>